<reference evidence="1" key="1">
    <citation type="journal article" date="2020" name="Nature">
        <title>Giant virus diversity and host interactions through global metagenomics.</title>
        <authorList>
            <person name="Schulz F."/>
            <person name="Roux S."/>
            <person name="Paez-Espino D."/>
            <person name="Jungbluth S."/>
            <person name="Walsh D.A."/>
            <person name="Denef V.J."/>
            <person name="McMahon K.D."/>
            <person name="Konstantinidis K.T."/>
            <person name="Eloe-Fadrosh E.A."/>
            <person name="Kyrpides N.C."/>
            <person name="Woyke T."/>
        </authorList>
    </citation>
    <scope>NUCLEOTIDE SEQUENCE</scope>
    <source>
        <strain evidence="1">GVMAG-M-3300027759-42</strain>
    </source>
</reference>
<name>A0A6C0L6V0_9ZZZZ</name>
<evidence type="ECO:0000313" key="1">
    <source>
        <dbReference type="EMBL" id="QHU26676.1"/>
    </source>
</evidence>
<sequence>MEQQTITLQTYRFVFSGDFTNELAVFAKVHQHDHRKDFKEAWTKWSTDEDIEPLINDEVKRLRTLGFEGDTLEKMFKSARYYYRNKNNNNNNDEKQRKQYESISKDIQEKMDKHIYSQINNNANDGISRISPSESFDNYLNQYKPDIVNEVKNANSTVTKEDCQDIIKKYKKSYKNRFYNIRVSLNNK</sequence>
<dbReference type="AlphaFoldDB" id="A0A6C0L6V0"/>
<organism evidence="1">
    <name type="scientific">viral metagenome</name>
    <dbReference type="NCBI Taxonomy" id="1070528"/>
    <lineage>
        <taxon>unclassified sequences</taxon>
        <taxon>metagenomes</taxon>
        <taxon>organismal metagenomes</taxon>
    </lineage>
</organism>
<dbReference type="EMBL" id="MN740443">
    <property type="protein sequence ID" value="QHU26676.1"/>
    <property type="molecule type" value="Genomic_DNA"/>
</dbReference>
<protein>
    <submittedName>
        <fullName evidence="1">Uncharacterized protein</fullName>
    </submittedName>
</protein>
<proteinExistence type="predicted"/>
<accession>A0A6C0L6V0</accession>